<keyword evidence="6 11" id="KW-0238">DNA-binding</keyword>
<proteinExistence type="predicted"/>
<feature type="transmembrane region" description="Helical" evidence="9">
    <location>
        <begin position="177"/>
        <end position="201"/>
    </location>
</feature>
<dbReference type="PROSITE" id="PS50937">
    <property type="entry name" value="HTH_MERR_2"/>
    <property type="match status" value="1"/>
</dbReference>
<protein>
    <submittedName>
        <fullName evidence="11">DNA-binding transcriptional regulator, MerR family</fullName>
    </submittedName>
</protein>
<dbReference type="SUPFAM" id="SSF46955">
    <property type="entry name" value="Putative DNA-binding domain"/>
    <property type="match status" value="1"/>
</dbReference>
<evidence type="ECO:0000256" key="2">
    <source>
        <dbReference type="ARBA" id="ARBA00022491"/>
    </source>
</evidence>
<keyword evidence="3 9" id="KW-0812">Transmembrane</keyword>
<feature type="transmembrane region" description="Helical" evidence="9">
    <location>
        <begin position="145"/>
        <end position="165"/>
    </location>
</feature>
<keyword evidence="7 9" id="KW-0472">Membrane</keyword>
<reference evidence="11 12" key="1">
    <citation type="submission" date="2016-10" db="EMBL/GenBank/DDBJ databases">
        <authorList>
            <person name="de Groot N.N."/>
        </authorList>
    </citation>
    <scope>NUCLEOTIDE SEQUENCE [LARGE SCALE GENOMIC DNA]</scope>
    <source>
        <strain evidence="11 12">CGMCC 1.5058</strain>
    </source>
</reference>
<dbReference type="AlphaFoldDB" id="A0A1G8LIX6"/>
<dbReference type="PANTHER" id="PTHR30204">
    <property type="entry name" value="REDOX-CYCLING DRUG-SENSING TRANSCRIPTIONAL ACTIVATOR SOXR"/>
    <property type="match status" value="1"/>
</dbReference>
<evidence type="ECO:0000256" key="3">
    <source>
        <dbReference type="ARBA" id="ARBA00022692"/>
    </source>
</evidence>
<keyword evidence="4 9" id="KW-1133">Transmembrane helix</keyword>
<dbReference type="SMART" id="SM00422">
    <property type="entry name" value="HTH_MERR"/>
    <property type="match status" value="1"/>
</dbReference>
<organism evidence="11 12">
    <name type="scientific">Proteiniclasticum ruminis</name>
    <dbReference type="NCBI Taxonomy" id="398199"/>
    <lineage>
        <taxon>Bacteria</taxon>
        <taxon>Bacillati</taxon>
        <taxon>Bacillota</taxon>
        <taxon>Clostridia</taxon>
        <taxon>Eubacteriales</taxon>
        <taxon>Clostridiaceae</taxon>
        <taxon>Proteiniclasticum</taxon>
    </lineage>
</organism>
<dbReference type="InterPro" id="IPR000551">
    <property type="entry name" value="MerR-type_HTH_dom"/>
</dbReference>
<dbReference type="GO" id="GO:0003700">
    <property type="term" value="F:DNA-binding transcription factor activity"/>
    <property type="evidence" value="ECO:0007669"/>
    <property type="project" value="InterPro"/>
</dbReference>
<evidence type="ECO:0000256" key="6">
    <source>
        <dbReference type="ARBA" id="ARBA00023125"/>
    </source>
</evidence>
<evidence type="ECO:0000256" key="7">
    <source>
        <dbReference type="ARBA" id="ARBA00023136"/>
    </source>
</evidence>
<accession>A0A1G8LIX6</accession>
<dbReference type="Pfam" id="PF06271">
    <property type="entry name" value="RDD"/>
    <property type="match status" value="1"/>
</dbReference>
<dbReference type="Pfam" id="PF13411">
    <property type="entry name" value="MerR_1"/>
    <property type="match status" value="1"/>
</dbReference>
<dbReference type="InterPro" id="IPR010432">
    <property type="entry name" value="RDD"/>
</dbReference>
<name>A0A1G8LIX6_9CLOT</name>
<evidence type="ECO:0000313" key="12">
    <source>
        <dbReference type="Proteomes" id="UP000183255"/>
    </source>
</evidence>
<evidence type="ECO:0000313" key="11">
    <source>
        <dbReference type="EMBL" id="SDI55170.1"/>
    </source>
</evidence>
<sequence>MKIKDVEKRTHMDRATLYYYEKEGLLSPERTENGYRIYSAEDLLMIEKIKLLRSLQISIEELKALKREETSLSSVLKTQLNLLSSEEKKSQDAKEICQKMLAQGETFVTLYPEQYLKSEEDTTFLNRYDDSPEELPQVYDPIRRFFARFFDYTLYITLWYLALYLTLRIDLQNRSFLYLLLDQMVTMALMLVVEPVLLTLYKTTPGKKIFGLRIEHSDGTPLQYHEGFSRTFLVLLEGMGFLVPLVSLFTLIISYNRCIQGEIQPWDKNIAYRIKDRNALRGVLFAVLCTILLSITVLLQYLYFMPPNRGNLTVEEFTENFSHYQKIYNLPLNGKRLKSSAAWESPYDFRDLYLPHHVTTPPNLTFTMKDGFVEAVSFDIDVRDTDFYVYHYGEYMSLISLALMTPEWNLATTREKADKLVDYFSWNSSSSYTMNVLGVEIDNDVLFEGFEETHNHTMPLRDVETNFYRQKFLAAKSIP</sequence>
<feature type="domain" description="HTH merR-type" evidence="10">
    <location>
        <begin position="1"/>
        <end position="68"/>
    </location>
</feature>
<evidence type="ECO:0000256" key="9">
    <source>
        <dbReference type="SAM" id="Phobius"/>
    </source>
</evidence>
<dbReference type="Gene3D" id="1.10.1660.10">
    <property type="match status" value="1"/>
</dbReference>
<dbReference type="CDD" id="cd00592">
    <property type="entry name" value="HTH_MerR-like"/>
    <property type="match status" value="1"/>
</dbReference>
<dbReference type="GO" id="GO:0003677">
    <property type="term" value="F:DNA binding"/>
    <property type="evidence" value="ECO:0007669"/>
    <property type="project" value="UniProtKB-KW"/>
</dbReference>
<dbReference type="InterPro" id="IPR047057">
    <property type="entry name" value="MerR_fam"/>
</dbReference>
<evidence type="ECO:0000256" key="4">
    <source>
        <dbReference type="ARBA" id="ARBA00022989"/>
    </source>
</evidence>
<feature type="transmembrane region" description="Helical" evidence="9">
    <location>
        <begin position="283"/>
        <end position="304"/>
    </location>
</feature>
<dbReference type="InterPro" id="IPR009061">
    <property type="entry name" value="DNA-bd_dom_put_sf"/>
</dbReference>
<evidence type="ECO:0000256" key="8">
    <source>
        <dbReference type="ARBA" id="ARBA00023163"/>
    </source>
</evidence>
<gene>
    <name evidence="11" type="ORF">SAMN05421804_10384</name>
</gene>
<dbReference type="RefSeq" id="WP_051651555.1">
    <property type="nucleotide sequence ID" value="NZ_FNDZ01000003.1"/>
</dbReference>
<keyword evidence="5" id="KW-0805">Transcription regulation</keyword>
<feature type="transmembrane region" description="Helical" evidence="9">
    <location>
        <begin position="232"/>
        <end position="255"/>
    </location>
</feature>
<dbReference type="Proteomes" id="UP000183255">
    <property type="component" value="Unassembled WGS sequence"/>
</dbReference>
<evidence type="ECO:0000256" key="5">
    <source>
        <dbReference type="ARBA" id="ARBA00023015"/>
    </source>
</evidence>
<dbReference type="PANTHER" id="PTHR30204:SF69">
    <property type="entry name" value="MERR-FAMILY TRANSCRIPTIONAL REGULATOR"/>
    <property type="match status" value="1"/>
</dbReference>
<dbReference type="EMBL" id="FNDZ01000003">
    <property type="protein sequence ID" value="SDI55170.1"/>
    <property type="molecule type" value="Genomic_DNA"/>
</dbReference>
<evidence type="ECO:0000259" key="10">
    <source>
        <dbReference type="PROSITE" id="PS50937"/>
    </source>
</evidence>
<dbReference type="GO" id="GO:0016020">
    <property type="term" value="C:membrane"/>
    <property type="evidence" value="ECO:0007669"/>
    <property type="project" value="UniProtKB-SubCell"/>
</dbReference>
<evidence type="ECO:0000256" key="1">
    <source>
        <dbReference type="ARBA" id="ARBA00004141"/>
    </source>
</evidence>
<comment type="subcellular location">
    <subcellularLocation>
        <location evidence="1">Membrane</location>
        <topology evidence="1">Multi-pass membrane protein</topology>
    </subcellularLocation>
</comment>
<keyword evidence="2" id="KW-0678">Repressor</keyword>
<keyword evidence="8" id="KW-0804">Transcription</keyword>